<gene>
    <name evidence="2" type="ORF">SMACR_09383</name>
</gene>
<evidence type="ECO:0000313" key="3">
    <source>
        <dbReference type="Proteomes" id="UP000433876"/>
    </source>
</evidence>
<proteinExistence type="predicted"/>
<protein>
    <recommendedName>
        <fullName evidence="1">Heterokaryon incompatibility domain-containing protein</fullName>
    </recommendedName>
</protein>
<dbReference type="InterPro" id="IPR010730">
    <property type="entry name" value="HET"/>
</dbReference>
<feature type="domain" description="Heterokaryon incompatibility" evidence="1">
    <location>
        <begin position="51"/>
        <end position="156"/>
    </location>
</feature>
<dbReference type="EMBL" id="NMPR01000195">
    <property type="protein sequence ID" value="KAA8628264.1"/>
    <property type="molecule type" value="Genomic_DNA"/>
</dbReference>
<accession>A0A8S8ZCG1</accession>
<evidence type="ECO:0000313" key="2">
    <source>
        <dbReference type="EMBL" id="KAA8628264.1"/>
    </source>
</evidence>
<dbReference type="PANTHER" id="PTHR24148:SF78">
    <property type="entry name" value="HETEROKARYON INCOMPATIBILITY DOMAIN-CONTAINING PROTEIN"/>
    <property type="match status" value="1"/>
</dbReference>
<name>A0A8S8ZCG1_SORMA</name>
<dbReference type="Pfam" id="PF06985">
    <property type="entry name" value="HET"/>
    <property type="match status" value="1"/>
</dbReference>
<dbReference type="PANTHER" id="PTHR24148">
    <property type="entry name" value="ANKYRIN REPEAT DOMAIN-CONTAINING PROTEIN 39 HOMOLOG-RELATED"/>
    <property type="match status" value="1"/>
</dbReference>
<evidence type="ECO:0000259" key="1">
    <source>
        <dbReference type="Pfam" id="PF06985"/>
    </source>
</evidence>
<dbReference type="AlphaFoldDB" id="A0A8S8ZCG1"/>
<dbReference type="VEuPathDB" id="FungiDB:SMAC_09383"/>
<sequence>MISGEGYFKYQPINLFTDAIRLVRLLKGDQGEQIRCELFETFLDQIEGVPYEALSYTWGDSPDEYEVLINGRKVLVKENLYMALLALRQRGRDSVLWIDAICIDQSNDREKGHQVGQMRLIYECAKQVVIWLGPSNRGIDHLMDLAGRWDHRTRQRPGADRAQGWIDSWIWLTTDVTSYRRKETWWGEKQNLETLLLKFGTSEASDHRDSIYALLGIASDARVSNTLCPNYHVSLGHAICHTISFLLFDETYQPSARPLPENMDFPTFLRILPKLPDYILGWALQTHVDATAAALLPEAGDIKTLYDLKDITLVPARSPVSWIISSKVDFNRTFGAILEWEDANFLIGNDEIMQAVQSRRLHLLKHIIRHPSAKPNNLTVDKSGRLLSYAAMSGDRDLFWRVARIVTSGNHADLEESIRQIIARSKIIDRLTNKSVRRSSLHGIRTLWATTCALHKVLID</sequence>
<dbReference type="Proteomes" id="UP000433876">
    <property type="component" value="Unassembled WGS sequence"/>
</dbReference>
<organism evidence="2 3">
    <name type="scientific">Sordaria macrospora</name>
    <dbReference type="NCBI Taxonomy" id="5147"/>
    <lineage>
        <taxon>Eukaryota</taxon>
        <taxon>Fungi</taxon>
        <taxon>Dikarya</taxon>
        <taxon>Ascomycota</taxon>
        <taxon>Pezizomycotina</taxon>
        <taxon>Sordariomycetes</taxon>
        <taxon>Sordariomycetidae</taxon>
        <taxon>Sordariales</taxon>
        <taxon>Sordariaceae</taxon>
        <taxon>Sordaria</taxon>
    </lineage>
</organism>
<comment type="caution">
    <text evidence="2">The sequence shown here is derived from an EMBL/GenBank/DDBJ whole genome shotgun (WGS) entry which is preliminary data.</text>
</comment>
<reference evidence="2 3" key="1">
    <citation type="submission" date="2017-07" db="EMBL/GenBank/DDBJ databases">
        <title>Genome sequence of the Sordaria macrospora wild type strain R19027.</title>
        <authorList>
            <person name="Nowrousian M."/>
            <person name="Teichert I."/>
            <person name="Kueck U."/>
        </authorList>
    </citation>
    <scope>NUCLEOTIDE SEQUENCE [LARGE SCALE GENOMIC DNA]</scope>
    <source>
        <strain evidence="2 3">R19027</strain>
        <tissue evidence="2">Mycelium</tissue>
    </source>
</reference>
<dbReference type="InterPro" id="IPR052895">
    <property type="entry name" value="HetReg/Transcr_Mod"/>
</dbReference>